<evidence type="ECO:0000313" key="2">
    <source>
        <dbReference type="EMBL" id="MFC3514001.1"/>
    </source>
</evidence>
<sequence length="53" mass="5749">MNKKIATGRAERHHPDRQGKVANEHTHAHLSDGSALNKDGTWKHKGPSGTPAD</sequence>
<name>A0ABV7QLS9_9PSEU</name>
<feature type="region of interest" description="Disordered" evidence="1">
    <location>
        <begin position="1"/>
        <end position="53"/>
    </location>
</feature>
<comment type="caution">
    <text evidence="2">The sequence shown here is derived from an EMBL/GenBank/DDBJ whole genome shotgun (WGS) entry which is preliminary data.</text>
</comment>
<protein>
    <submittedName>
        <fullName evidence="2">Uncharacterized protein</fullName>
    </submittedName>
</protein>
<dbReference type="Proteomes" id="UP001595764">
    <property type="component" value="Unassembled WGS sequence"/>
</dbReference>
<dbReference type="RefSeq" id="WP_377875936.1">
    <property type="nucleotide sequence ID" value="NZ_JBHMAY010000087.1"/>
</dbReference>
<gene>
    <name evidence="2" type="ORF">ACFORO_27800</name>
</gene>
<proteinExistence type="predicted"/>
<dbReference type="EMBL" id="JBHRWI010000031">
    <property type="protein sequence ID" value="MFC3514001.1"/>
    <property type="molecule type" value="Genomic_DNA"/>
</dbReference>
<organism evidence="2 3">
    <name type="scientific">Amycolatopsis halotolerans</name>
    <dbReference type="NCBI Taxonomy" id="330083"/>
    <lineage>
        <taxon>Bacteria</taxon>
        <taxon>Bacillati</taxon>
        <taxon>Actinomycetota</taxon>
        <taxon>Actinomycetes</taxon>
        <taxon>Pseudonocardiales</taxon>
        <taxon>Pseudonocardiaceae</taxon>
        <taxon>Amycolatopsis</taxon>
    </lineage>
</organism>
<keyword evidence="3" id="KW-1185">Reference proteome</keyword>
<evidence type="ECO:0000313" key="3">
    <source>
        <dbReference type="Proteomes" id="UP001595764"/>
    </source>
</evidence>
<feature type="compositionally biased region" description="Basic and acidic residues" evidence="1">
    <location>
        <begin position="9"/>
        <end position="30"/>
    </location>
</feature>
<reference evidence="3" key="1">
    <citation type="journal article" date="2019" name="Int. J. Syst. Evol. Microbiol.">
        <title>The Global Catalogue of Microorganisms (GCM) 10K type strain sequencing project: providing services to taxonomists for standard genome sequencing and annotation.</title>
        <authorList>
            <consortium name="The Broad Institute Genomics Platform"/>
            <consortium name="The Broad Institute Genome Sequencing Center for Infectious Disease"/>
            <person name="Wu L."/>
            <person name="Ma J."/>
        </authorList>
    </citation>
    <scope>NUCLEOTIDE SEQUENCE [LARGE SCALE GENOMIC DNA]</scope>
    <source>
        <strain evidence="3">CGMCC 4.7682</strain>
    </source>
</reference>
<accession>A0ABV7QLS9</accession>
<evidence type="ECO:0000256" key="1">
    <source>
        <dbReference type="SAM" id="MobiDB-lite"/>
    </source>
</evidence>